<keyword evidence="5" id="KW-0547">Nucleotide-binding</keyword>
<reference evidence="9 10" key="1">
    <citation type="submission" date="2019-07" db="EMBL/GenBank/DDBJ databases">
        <title>Whole genome shotgun sequence of Kocuria turfanensis NBRC 107627.</title>
        <authorList>
            <person name="Hosoyama A."/>
            <person name="Uohara A."/>
            <person name="Ohji S."/>
            <person name="Ichikawa N."/>
        </authorList>
    </citation>
    <scope>NUCLEOTIDE SEQUENCE [LARGE SCALE GENOMIC DNA]</scope>
    <source>
        <strain evidence="9 10">NBRC 107627</strain>
    </source>
</reference>
<keyword evidence="7" id="KW-0067">ATP-binding</keyword>
<keyword evidence="4" id="KW-0808">Transferase</keyword>
<dbReference type="InterPro" id="IPR035965">
    <property type="entry name" value="PAS-like_dom_sf"/>
</dbReference>
<evidence type="ECO:0000256" key="3">
    <source>
        <dbReference type="ARBA" id="ARBA00022553"/>
    </source>
</evidence>
<evidence type="ECO:0000256" key="4">
    <source>
        <dbReference type="ARBA" id="ARBA00022679"/>
    </source>
</evidence>
<evidence type="ECO:0000256" key="5">
    <source>
        <dbReference type="ARBA" id="ARBA00022741"/>
    </source>
</evidence>
<dbReference type="InterPro" id="IPR003594">
    <property type="entry name" value="HATPase_dom"/>
</dbReference>
<dbReference type="PROSITE" id="PS50109">
    <property type="entry name" value="HIS_KIN"/>
    <property type="match status" value="1"/>
</dbReference>
<dbReference type="Pfam" id="PF07568">
    <property type="entry name" value="HisKA_2"/>
    <property type="match status" value="1"/>
</dbReference>
<keyword evidence="6 9" id="KW-0418">Kinase</keyword>
<dbReference type="InterPro" id="IPR011495">
    <property type="entry name" value="Sig_transdc_His_kin_sub2_dim/P"/>
</dbReference>
<dbReference type="Proteomes" id="UP000321103">
    <property type="component" value="Unassembled WGS sequence"/>
</dbReference>
<dbReference type="InterPro" id="IPR005467">
    <property type="entry name" value="His_kinase_dom"/>
</dbReference>
<evidence type="ECO:0000256" key="6">
    <source>
        <dbReference type="ARBA" id="ARBA00022777"/>
    </source>
</evidence>
<accession>A0A512I8G5</accession>
<keyword evidence="10" id="KW-1185">Reference proteome</keyword>
<dbReference type="InterPro" id="IPR022066">
    <property type="entry name" value="PdtaS_GAF"/>
</dbReference>
<dbReference type="RefSeq" id="WP_062734817.1">
    <property type="nucleotide sequence ID" value="NZ_BJZS01000003.1"/>
</dbReference>
<dbReference type="SUPFAM" id="SSF55874">
    <property type="entry name" value="ATPase domain of HSP90 chaperone/DNA topoisomerase II/histidine kinase"/>
    <property type="match status" value="1"/>
</dbReference>
<dbReference type="Pfam" id="PF02518">
    <property type="entry name" value="HATPase_c"/>
    <property type="match status" value="1"/>
</dbReference>
<dbReference type="GO" id="GO:0004673">
    <property type="term" value="F:protein histidine kinase activity"/>
    <property type="evidence" value="ECO:0007669"/>
    <property type="project" value="UniProtKB-EC"/>
</dbReference>
<proteinExistence type="predicted"/>
<dbReference type="CDD" id="cd00130">
    <property type="entry name" value="PAS"/>
    <property type="match status" value="1"/>
</dbReference>
<dbReference type="EC" id="2.7.13.3" evidence="2"/>
<comment type="catalytic activity">
    <reaction evidence="1">
        <text>ATP + protein L-histidine = ADP + protein N-phospho-L-histidine.</text>
        <dbReference type="EC" id="2.7.13.3"/>
    </reaction>
</comment>
<dbReference type="SMART" id="SM00911">
    <property type="entry name" value="HWE_HK"/>
    <property type="match status" value="1"/>
</dbReference>
<organism evidence="9 10">
    <name type="scientific">Kocuria turfanensis</name>
    <dbReference type="NCBI Taxonomy" id="388357"/>
    <lineage>
        <taxon>Bacteria</taxon>
        <taxon>Bacillati</taxon>
        <taxon>Actinomycetota</taxon>
        <taxon>Actinomycetes</taxon>
        <taxon>Micrococcales</taxon>
        <taxon>Micrococcaceae</taxon>
        <taxon>Kocuria</taxon>
    </lineage>
</organism>
<evidence type="ECO:0000256" key="2">
    <source>
        <dbReference type="ARBA" id="ARBA00012438"/>
    </source>
</evidence>
<keyword evidence="3" id="KW-0597">Phosphoprotein</keyword>
<dbReference type="InterPro" id="IPR036890">
    <property type="entry name" value="HATPase_C_sf"/>
</dbReference>
<dbReference type="PANTHER" id="PTHR41523:SF8">
    <property type="entry name" value="ETHYLENE RESPONSE SENSOR PROTEIN"/>
    <property type="match status" value="1"/>
</dbReference>
<dbReference type="AlphaFoldDB" id="A0A512I8G5"/>
<protein>
    <recommendedName>
        <fullName evidence="2">histidine kinase</fullName>
        <ecNumber evidence="2">2.7.13.3</ecNumber>
    </recommendedName>
</protein>
<dbReference type="Gene3D" id="3.30.450.280">
    <property type="entry name" value="GAF domain"/>
    <property type="match status" value="1"/>
</dbReference>
<dbReference type="SMART" id="SM00387">
    <property type="entry name" value="HATPase_c"/>
    <property type="match status" value="1"/>
</dbReference>
<dbReference type="GO" id="GO:0005524">
    <property type="term" value="F:ATP binding"/>
    <property type="evidence" value="ECO:0007669"/>
    <property type="project" value="UniProtKB-KW"/>
</dbReference>
<dbReference type="SUPFAM" id="SSF55785">
    <property type="entry name" value="PYP-like sensor domain (PAS domain)"/>
    <property type="match status" value="1"/>
</dbReference>
<name>A0A512I8G5_9MICC</name>
<dbReference type="EMBL" id="BJZS01000003">
    <property type="protein sequence ID" value="GEO94005.1"/>
    <property type="molecule type" value="Genomic_DNA"/>
</dbReference>
<evidence type="ECO:0000256" key="1">
    <source>
        <dbReference type="ARBA" id="ARBA00000085"/>
    </source>
</evidence>
<evidence type="ECO:0000256" key="7">
    <source>
        <dbReference type="ARBA" id="ARBA00022840"/>
    </source>
</evidence>
<dbReference type="Gene3D" id="3.30.565.10">
    <property type="entry name" value="Histidine kinase-like ATPase, C-terminal domain"/>
    <property type="match status" value="1"/>
</dbReference>
<dbReference type="InterPro" id="IPR013656">
    <property type="entry name" value="PAS_4"/>
</dbReference>
<gene>
    <name evidence="9" type="ORF">KTU01_01280</name>
</gene>
<evidence type="ECO:0000259" key="8">
    <source>
        <dbReference type="PROSITE" id="PS50109"/>
    </source>
</evidence>
<dbReference type="Gene3D" id="3.30.450.20">
    <property type="entry name" value="PAS domain"/>
    <property type="match status" value="1"/>
</dbReference>
<sequence>MAFTEPLRNCGDFGPGDYEWLHLLVGDWQLISDLAFGDLVLSFPADYIPSAGSGNGRGMPAPGSPFRVLAHVRPATGPTVFHQDMVGELMPEELTGPLRAAWVGRRIELLRAGGDGPATGAQVKIVPLVRNGRTLALLTVHTGRRSGQVTSLQEVVYREAADALLRMANEGLWPDFSAPTGSRRGAPRVGDGAIRIDADDRVAYVSPNAESALRRLGIDGELVGKRLMDVVPPALGPGVEPDETLAPVLSGRTAWRTEVEGARVSVNFRSVPLRDRSGRLGAVLLCRDVTELRRRDLELVSKDATVREIHHRVKNNLQTVSALLRLQARRMTTDEARHGLEQAMRRVATIAMVHETLSQGFSQNVDFDELIERQFRLAAEVAAPEQSVRTRIIGEFGELPTRLATPLALVINELVTNAVEHGLAGRTGTVTLEASRVPDEEGAGQLLEVVVSDDGAGMGAAVIEESGVGAFRRADVGEGLGMQIVRTLVAGELGGSIHWSPRQGGGTEVTVRARLDDQPGP</sequence>
<feature type="domain" description="Histidine kinase" evidence="8">
    <location>
        <begin position="308"/>
        <end position="517"/>
    </location>
</feature>
<evidence type="ECO:0000313" key="10">
    <source>
        <dbReference type="Proteomes" id="UP000321103"/>
    </source>
</evidence>
<dbReference type="Pfam" id="PF08448">
    <property type="entry name" value="PAS_4"/>
    <property type="match status" value="1"/>
</dbReference>
<dbReference type="InterPro" id="IPR011102">
    <property type="entry name" value="Sig_transdc_His_kinase_HWE"/>
</dbReference>
<dbReference type="STRING" id="388357.GCA_001580365_00962"/>
<dbReference type="InterPro" id="IPR000014">
    <property type="entry name" value="PAS"/>
</dbReference>
<dbReference type="Pfam" id="PF12282">
    <property type="entry name" value="GAF_PdtaS"/>
    <property type="match status" value="1"/>
</dbReference>
<evidence type="ECO:0000313" key="9">
    <source>
        <dbReference type="EMBL" id="GEO94005.1"/>
    </source>
</evidence>
<comment type="caution">
    <text evidence="9">The sequence shown here is derived from an EMBL/GenBank/DDBJ whole genome shotgun (WGS) entry which is preliminary data.</text>
</comment>
<dbReference type="InterPro" id="IPR038424">
    <property type="entry name" value="H_kinase_PdtaS_GAF_sf"/>
</dbReference>
<dbReference type="PANTHER" id="PTHR41523">
    <property type="entry name" value="TWO-COMPONENT SYSTEM SENSOR PROTEIN"/>
    <property type="match status" value="1"/>
</dbReference>